<dbReference type="Proteomes" id="UP000460435">
    <property type="component" value="Unassembled WGS sequence"/>
</dbReference>
<evidence type="ECO:0000259" key="3">
    <source>
        <dbReference type="SMART" id="SM00642"/>
    </source>
</evidence>
<dbReference type="RefSeq" id="WP_162451686.1">
    <property type="nucleotide sequence ID" value="NZ_WLZY01000006.1"/>
</dbReference>
<dbReference type="SUPFAM" id="SSF51445">
    <property type="entry name" value="(Trans)glycosidases"/>
    <property type="match status" value="1"/>
</dbReference>
<evidence type="ECO:0000313" key="5">
    <source>
        <dbReference type="Proteomes" id="UP000460435"/>
    </source>
</evidence>
<sequence length="547" mass="61357">MTASRTDWWRSATIYQVYIRSFADGNADGEGDIAGLRQKLPYLRDLGIDALWINPWYPSPLNDGGYDVADYRDIDPLFGDLAQAKELIGEAHALDLKIILDIVPNHSSSEHEWFQAALQAPPGSPERARYIFRDGLGPDGDQPPNNWRSVFGGPAWERITEPDGSPGQWYFHIFDVSQPDLDWSNPEVHAEFLDVLRFWFDLGVDGFRIDVAHGMVKDLDAPDLPYDESNLLDSPKIADHPFFDRDGVHEIYRGWREVADSYDPPRLFVAEAWVEPPERLARYLRDDELHSAFNFDYLKAAWSASDLRQSIEQSITVLGSVGAPATWVLENHDVERVVTRYGRIDTTGGTVRERPAERVFDEQLGRQRARAAALLMLALPGGAYIYQGQELGLPEVLDLPEEALQDPVWERSEHTERGRDGCRVPLPWSTAGTSYGFGSNGSWLPQPSGWGQMSVEAQTGDQNSMLEVYRAALRLRRQHEAFQSAEMTWADRGADVLAFSREPGFACVVNLSAEPVTLPEHRDVLLASGPLTDDGRLPADTTAWLAV</sequence>
<dbReference type="SMART" id="SM00642">
    <property type="entry name" value="Aamy"/>
    <property type="match status" value="1"/>
</dbReference>
<dbReference type="Gene3D" id="3.90.400.10">
    <property type="entry name" value="Oligo-1,6-glucosidase, Domain 2"/>
    <property type="match status" value="1"/>
</dbReference>
<dbReference type="Pfam" id="PF00128">
    <property type="entry name" value="Alpha-amylase"/>
    <property type="match status" value="1"/>
</dbReference>
<dbReference type="AlphaFoldDB" id="A0A7K3M9A0"/>
<name>A0A7K3M9A0_9ACTN</name>
<dbReference type="GO" id="GO:0009313">
    <property type="term" value="P:oligosaccharide catabolic process"/>
    <property type="evidence" value="ECO:0007669"/>
    <property type="project" value="TreeGrafter"/>
</dbReference>
<accession>A0A7K3M9A0</accession>
<dbReference type="GO" id="GO:0004556">
    <property type="term" value="F:alpha-amylase activity"/>
    <property type="evidence" value="ECO:0007669"/>
    <property type="project" value="TreeGrafter"/>
</dbReference>
<dbReference type="InterPro" id="IPR022567">
    <property type="entry name" value="DUF3459"/>
</dbReference>
<evidence type="ECO:0000313" key="4">
    <source>
        <dbReference type="EMBL" id="NDL58988.1"/>
    </source>
</evidence>
<keyword evidence="5" id="KW-1185">Reference proteome</keyword>
<dbReference type="PANTHER" id="PTHR10357">
    <property type="entry name" value="ALPHA-AMYLASE FAMILY MEMBER"/>
    <property type="match status" value="1"/>
</dbReference>
<dbReference type="Gene3D" id="3.20.20.80">
    <property type="entry name" value="Glycosidases"/>
    <property type="match status" value="1"/>
</dbReference>
<gene>
    <name evidence="4" type="ORF">F7O44_18130</name>
</gene>
<comment type="similarity">
    <text evidence="1">Belongs to the glycosyl hydrolase 13 family.</text>
</comment>
<comment type="caution">
    <text evidence="4">The sequence shown here is derived from an EMBL/GenBank/DDBJ whole genome shotgun (WGS) entry which is preliminary data.</text>
</comment>
<evidence type="ECO:0000256" key="2">
    <source>
        <dbReference type="ARBA" id="ARBA00023180"/>
    </source>
</evidence>
<dbReference type="EMBL" id="WLZY01000006">
    <property type="protein sequence ID" value="NDL58988.1"/>
    <property type="molecule type" value="Genomic_DNA"/>
</dbReference>
<dbReference type="InterPro" id="IPR045857">
    <property type="entry name" value="O16G_dom_2"/>
</dbReference>
<reference evidence="4 5" key="1">
    <citation type="submission" date="2019-11" db="EMBL/GenBank/DDBJ databases">
        <authorList>
            <person name="Li X.-J."/>
            <person name="Feng X.-M."/>
        </authorList>
    </citation>
    <scope>NUCLEOTIDE SEQUENCE [LARGE SCALE GENOMIC DNA]</scope>
    <source>
        <strain evidence="4 5">XMNu-373</strain>
    </source>
</reference>
<dbReference type="PANTHER" id="PTHR10357:SF179">
    <property type="entry name" value="NEUTRAL AND BASIC AMINO ACID TRANSPORT PROTEIN RBAT"/>
    <property type="match status" value="1"/>
</dbReference>
<proteinExistence type="inferred from homology"/>
<feature type="domain" description="Glycosyl hydrolase family 13 catalytic" evidence="3">
    <location>
        <begin position="16"/>
        <end position="423"/>
    </location>
</feature>
<keyword evidence="2" id="KW-0325">Glycoprotein</keyword>
<dbReference type="CDD" id="cd11332">
    <property type="entry name" value="AmyAc_OligoGlu_TS"/>
    <property type="match status" value="1"/>
</dbReference>
<organism evidence="4 5">
    <name type="scientific">Phytoactinopolyspora mesophila</name>
    <dbReference type="NCBI Taxonomy" id="2650750"/>
    <lineage>
        <taxon>Bacteria</taxon>
        <taxon>Bacillati</taxon>
        <taxon>Actinomycetota</taxon>
        <taxon>Actinomycetes</taxon>
        <taxon>Jiangellales</taxon>
        <taxon>Jiangellaceae</taxon>
        <taxon>Phytoactinopolyspora</taxon>
    </lineage>
</organism>
<dbReference type="InterPro" id="IPR006047">
    <property type="entry name" value="GH13_cat_dom"/>
</dbReference>
<dbReference type="Pfam" id="PF11941">
    <property type="entry name" value="DUF3459"/>
    <property type="match status" value="1"/>
</dbReference>
<dbReference type="InterPro" id="IPR017853">
    <property type="entry name" value="GH"/>
</dbReference>
<dbReference type="FunFam" id="3.90.400.10:FF:000001">
    <property type="entry name" value="Maltase A3, isoform A"/>
    <property type="match status" value="1"/>
</dbReference>
<evidence type="ECO:0000256" key="1">
    <source>
        <dbReference type="ARBA" id="ARBA00008061"/>
    </source>
</evidence>
<protein>
    <submittedName>
        <fullName evidence="4">DUF3459 domain-containing protein</fullName>
    </submittedName>
</protein>